<proteinExistence type="predicted"/>
<protein>
    <recommendedName>
        <fullName evidence="2">PorV/PorQ family protein</fullName>
    </recommendedName>
</protein>
<dbReference type="Gene3D" id="2.40.160.60">
    <property type="entry name" value="Outer membrane protein transport protein (OMPP1/FadL/TodX)"/>
    <property type="match status" value="1"/>
</dbReference>
<name>A0A382BJP7_9ZZZZ</name>
<evidence type="ECO:0008006" key="2">
    <source>
        <dbReference type="Google" id="ProtNLM"/>
    </source>
</evidence>
<dbReference type="EMBL" id="UINC01029880">
    <property type="protein sequence ID" value="SVB13363.1"/>
    <property type="molecule type" value="Genomic_DNA"/>
</dbReference>
<dbReference type="AlphaFoldDB" id="A0A382BJP7"/>
<evidence type="ECO:0000313" key="1">
    <source>
        <dbReference type="EMBL" id="SVB13363.1"/>
    </source>
</evidence>
<accession>A0A382BJP7</accession>
<sequence>MGGAITANVNDPSSLYWNPAGTANAENIEVMVNITDWILDFKHNYFAVVFPGGRIGNFGLSVNFLDMGEMERTTELEPEGDGTTFSATNTALGLAFSKHMSDRFNVGVQLKMVQESISFTSASAFAIDAGSQYISRFSGLRIGMAITNFGTKMRLNGTDQKIDIDPFEEVDGNPDVIANLRTEDWPLPMAFRFGFSIQPLGPESIIKNPLFVVMVNADYYDSRDLSPYYAIGTELKVKNLLYLRSGLKREFLRYEDSINNASIEELNNPENSGFYVNRWSWGFGITSESFPNIPYKLNLDYSVSDLGILGISSQIGLTFKL</sequence>
<dbReference type="NCBIfam" id="NF033709">
    <property type="entry name" value="PorV_fam"/>
    <property type="match status" value="1"/>
</dbReference>
<organism evidence="1">
    <name type="scientific">marine metagenome</name>
    <dbReference type="NCBI Taxonomy" id="408172"/>
    <lineage>
        <taxon>unclassified sequences</taxon>
        <taxon>metagenomes</taxon>
        <taxon>ecological metagenomes</taxon>
    </lineage>
</organism>
<gene>
    <name evidence="1" type="ORF">METZ01_LOCUS166217</name>
</gene>
<reference evidence="1" key="1">
    <citation type="submission" date="2018-05" db="EMBL/GenBank/DDBJ databases">
        <authorList>
            <person name="Lanie J.A."/>
            <person name="Ng W.-L."/>
            <person name="Kazmierczak K.M."/>
            <person name="Andrzejewski T.M."/>
            <person name="Davidsen T.M."/>
            <person name="Wayne K.J."/>
            <person name="Tettelin H."/>
            <person name="Glass J.I."/>
            <person name="Rusch D."/>
            <person name="Podicherti R."/>
            <person name="Tsui H.-C.T."/>
            <person name="Winkler M.E."/>
        </authorList>
    </citation>
    <scope>NUCLEOTIDE SEQUENCE</scope>
</reference>